<comment type="similarity">
    <text evidence="9">Belongs to the adenylyl cyclase class-4/guanylyl cyclase family.</text>
</comment>
<dbReference type="PANTHER" id="PTHR45627">
    <property type="entry name" value="ADENYLATE CYCLASE TYPE 1"/>
    <property type="match status" value="1"/>
</dbReference>
<evidence type="ECO:0000256" key="3">
    <source>
        <dbReference type="ARBA" id="ARBA00022692"/>
    </source>
</evidence>
<feature type="transmembrane region" description="Helical" evidence="10">
    <location>
        <begin position="2214"/>
        <end position="2232"/>
    </location>
</feature>
<evidence type="ECO:0000256" key="10">
    <source>
        <dbReference type="SAM" id="Phobius"/>
    </source>
</evidence>
<comment type="subcellular location">
    <subcellularLocation>
        <location evidence="2">Membrane</location>
    </subcellularLocation>
</comment>
<feature type="transmembrane region" description="Helical" evidence="10">
    <location>
        <begin position="2330"/>
        <end position="2345"/>
    </location>
</feature>
<keyword evidence="4" id="KW-0547">Nucleotide-binding</keyword>
<protein>
    <recommendedName>
        <fullName evidence="11">Guanylate cyclase domain-containing protein</fullName>
    </recommendedName>
</protein>
<sequence>MKILFWLISQGYMWLPRKIQKSVQKSLLLQQGIDQIQKIEFSNGEVQKITNFEIATNNIKLISINTIIVILIEKIISIENIIILGILIIVLSGQTYHHDQNEEIIVYYTLFCYLFNLLLYLGNILIITFQRMIQQNTINSQQCTIIAKFPDLTAKQLSNQNIELRSYETINWSQLKVGHIICLQQNEQSPADLLILDSSKEQVLINFDQRIPCSCTFVSLNQTIKGNILDFKTKLSGTIQFTITDLSIQGTIKMKNDPKLTPFTKKNMIQRGEILDSVDWIFGMVIRVGNDCIAQSNFSNQNFTQSSWINNIYQQIILIFIVLFIILFVPNIIFYSFQSYEKYFYSSITYCLLIIPQNLLWLNQLWLLINMIRNNMIFNKQQDKECVRQKSVNRLLSEINENQLLIISENDKKVLLPIQKQFKINLLTIQQTEIETQKKQKTNFKGFLTFSPKNILDMIKGDMILIDNPQEIFKNNHQIMQIITKNQKQYIFNYQKLQELIKKASPTLKTNYEKLLIDTNRQQTNDEQKTQDLDFLLAEKKVPNLRNSNESFNQIKKLQMASRDELTIKTLSGTQKQQLPKKKSTRYIFDQSFAKKSLERIDSMKDLNKVNNSASNINTTPTPPVSLQKQRSQFFGRGGTLIRQFNNNSSLQISPIKQSEDQGTDRLIGDYYNEQDFIDQLYKKDDTLHNEILLMILITNNILSVFDDQTRELQFNFGNKFDQSLLEFTKIFNYQLLCSTEIENSRLDYQLKTYIKKVISIENQVKVFEILAFLEPTENRKNTLSVLVRDPESFLLEEGSILYTRIQTNELKNLLKGKNDSNNIQPEYYNYYNEQLQELLWDGQSTFIYSKRQLNQHQTQEFLQKLSQLHDAYGNRSQEIEIEYQKLESQNEILFCIGIKSGHHNNQIQILQNEFNIDSLQDDKLFQTLQMQNIKTCLTTSESYEELIIFLRSHQVVQKEQIVHFNERDIQQLQYRFRQHIQYMLEEQDIMGCDIQKHLEKYIIISKQSFKIILQDDYLKYHFVFITQFASGLGAYEFTGKCNGQLIKLLKLNNKKIITIGNSLQNNYLFNKSDISFTLSQNNRFFCITQPNFIVKNIKQIFSLFYFYCTQYLQNYISLLEIQIYRSTLIGLSVFGISFSLNDINLYTLIIFYLIPSNLLTFIYQQYLLINQVDYDLKHLNSFAKRLNILKNEKIFKQISKIIIIGLFDSSFVILLEKALINLSYNDGKINQTLQIVLLYTGIELLEKSKLLFIVFDMFNDILYKIKQILIMISLALILSISYLIVQSIQDNQKISLQFNFVGLLVFIFMVIFLVGLSFVMYQLLQFINIEFSFPIDNVQLDINMKEINDIKQNLNFEINEKGYFQNIKKMIETLFENMDIVDEQITKFIKVDQTAIDYMDKNHGFYDRRTENDFMDFFRQQNWQKYSLLYVFIFYEVTIFIVHLYEIMMNNFSTSILIIIIIQLLIQLLIVILQFKFINNRTLQQQLQILSFGLRFVFKILIDLLYLDQSKEFNAFLYHTLFILSFALTTQPKINIYLYVALQVIMYLFNLVLDGFTINFDNVNQAIFCSLKYFFIIIEISYPIFNYIQKIQFLQRSSYVYQNRLTKEQKKINSVLGLLMPRFIQERMNKGQIQISQDQGDVSVLFCDIYQFDKVIKDQQEKIIEFLDTIYRAFDQLCQNYDLQKIETVGKTYMAAGGLKDYDVVINQKNANSTSRALETAIQMMETVKTMKYGDNQDVQLKIGIHYGRVIAGVIGVHKPQFSLIGDTVNTTSRVCSTGEAGFITLSEAAYLNIKDNTKYSFEQRSVAAKGKGMIETYRLILQQKESTRNLTPKVSTKECQDKNSIQGKETKKILNFKSSTDKKNILKRPSVQPAQIGALMLGDHAKSPKLVIRQLHRETQSSIMPNMILKQKPSAENYQDIKRLNSIKSKSFNQNDDIQMKEINHSSNAKTPGFQKNWIQKRQSVLDNIQPNGLIIQNNQQDSITQIQFQTDPKPLNQIVSQSCQQQLFQSGVNLSHQSNQQQFLNSADQLLKYTDQQIDNNKQEGFNFIPRPQIKKRGTIILGELIQKKGAIMKSNTKIVLPEERDKNQIVKISGVGGDSDSQMEQKRYIRNQRSLKLLQLQESSSALKKSPESNIERLEELEIAKKKMIITSEQKFDYQTLEKIKKFKLDYDDKSTFEIDNNQFKNDDQQLYHSIYEEYKEQEKSQMRTILIFVTALNLFKGLLLFIISQEFYDTQIELIIIQVCQFVICSILTICYSMIQDKMSLEMLKIIIWIYFFSLSSLSILIIFFEKQKGFEVILQISTITAMYINIYLSQILNYEDRQRFVAIFMIAITIMIVYEEYILEIIIYQLGIAGLTFFYQMQEKELLFKNYLISLQLSTQIAKYENMLQYLMPPHALRRLLNPDQENTDTFMDVLENTTVLFADIAGFTKYSSSVEPETVVDMLRNLFSNFDQYCQKAEIYKLFTIGDCYVCMGVLDCKKRDPAGEAQKVLAFGFSMIEIINHYKKDPQYQHLNMRIGVHTGRVLGGVVGTDVVRYDIYGEDVTIANLMESSGQEGKILVSEVTKNLVESEYEGFQFDYAKDVYLPSKNMTISTYFVQPSDIEYSQDD</sequence>
<feature type="transmembrane region" description="Helical" evidence="10">
    <location>
        <begin position="1195"/>
        <end position="1216"/>
    </location>
</feature>
<feature type="domain" description="Guanylate cyclase" evidence="11">
    <location>
        <begin position="2425"/>
        <end position="2556"/>
    </location>
</feature>
<feature type="transmembrane region" description="Helical" evidence="10">
    <location>
        <begin position="67"/>
        <end position="93"/>
    </location>
</feature>
<feature type="domain" description="Guanylate cyclase" evidence="11">
    <location>
        <begin position="1644"/>
        <end position="1777"/>
    </location>
</feature>
<evidence type="ECO:0000259" key="11">
    <source>
        <dbReference type="PROSITE" id="PS50125"/>
    </source>
</evidence>
<name>A0A8S1TWP8_9CILI</name>
<dbReference type="EMBL" id="CAJJDO010000029">
    <property type="protein sequence ID" value="CAD8156618.1"/>
    <property type="molecule type" value="Genomic_DNA"/>
</dbReference>
<dbReference type="Proteomes" id="UP000689195">
    <property type="component" value="Unassembled WGS sequence"/>
</dbReference>
<evidence type="ECO:0000256" key="2">
    <source>
        <dbReference type="ARBA" id="ARBA00004370"/>
    </source>
</evidence>
<feature type="transmembrane region" description="Helical" evidence="10">
    <location>
        <begin position="1147"/>
        <end position="1170"/>
    </location>
</feature>
<evidence type="ECO:0000256" key="7">
    <source>
        <dbReference type="ARBA" id="ARBA00023136"/>
    </source>
</evidence>
<feature type="transmembrane region" description="Helical" evidence="10">
    <location>
        <begin position="2300"/>
        <end position="2318"/>
    </location>
</feature>
<feature type="transmembrane region" description="Helical" evidence="10">
    <location>
        <begin position="1455"/>
        <end position="1476"/>
    </location>
</feature>
<feature type="transmembrane region" description="Helical" evidence="10">
    <location>
        <begin position="105"/>
        <end position="129"/>
    </location>
</feature>
<feature type="transmembrane region" description="Helical" evidence="10">
    <location>
        <begin position="2244"/>
        <end position="2264"/>
    </location>
</feature>
<dbReference type="GO" id="GO:0005886">
    <property type="term" value="C:plasma membrane"/>
    <property type="evidence" value="ECO:0007669"/>
    <property type="project" value="TreeGrafter"/>
</dbReference>
<feature type="transmembrane region" description="Helical" evidence="10">
    <location>
        <begin position="2276"/>
        <end position="2294"/>
    </location>
</feature>
<dbReference type="SMART" id="SM00044">
    <property type="entry name" value="CYCc"/>
    <property type="match status" value="2"/>
</dbReference>
<evidence type="ECO:0000313" key="13">
    <source>
        <dbReference type="Proteomes" id="UP000689195"/>
    </source>
</evidence>
<evidence type="ECO:0000256" key="9">
    <source>
        <dbReference type="RuleBase" id="RU000405"/>
    </source>
</evidence>
<dbReference type="GO" id="GO:0007189">
    <property type="term" value="P:adenylate cyclase-activating G protein-coupled receptor signaling pathway"/>
    <property type="evidence" value="ECO:0007669"/>
    <property type="project" value="TreeGrafter"/>
</dbReference>
<evidence type="ECO:0000256" key="1">
    <source>
        <dbReference type="ARBA" id="ARBA00001946"/>
    </source>
</evidence>
<dbReference type="GO" id="GO:0004016">
    <property type="term" value="F:adenylate cyclase activity"/>
    <property type="evidence" value="ECO:0007669"/>
    <property type="project" value="TreeGrafter"/>
</dbReference>
<organism evidence="12 13">
    <name type="scientific">Paramecium pentaurelia</name>
    <dbReference type="NCBI Taxonomy" id="43138"/>
    <lineage>
        <taxon>Eukaryota</taxon>
        <taxon>Sar</taxon>
        <taxon>Alveolata</taxon>
        <taxon>Ciliophora</taxon>
        <taxon>Intramacronucleata</taxon>
        <taxon>Oligohymenophorea</taxon>
        <taxon>Peniculida</taxon>
        <taxon>Parameciidae</taxon>
        <taxon>Paramecium</taxon>
    </lineage>
</organism>
<keyword evidence="8 9" id="KW-0456">Lyase</keyword>
<evidence type="ECO:0000256" key="6">
    <source>
        <dbReference type="ARBA" id="ARBA00022998"/>
    </source>
</evidence>
<evidence type="ECO:0000256" key="5">
    <source>
        <dbReference type="ARBA" id="ARBA00022989"/>
    </source>
</evidence>
<dbReference type="PROSITE" id="PS50125">
    <property type="entry name" value="GUANYLATE_CYCLASE_2"/>
    <property type="match status" value="2"/>
</dbReference>
<feature type="transmembrane region" description="Helical" evidence="10">
    <location>
        <begin position="1429"/>
        <end position="1449"/>
    </location>
</feature>
<reference evidence="12" key="1">
    <citation type="submission" date="2021-01" db="EMBL/GenBank/DDBJ databases">
        <authorList>
            <consortium name="Genoscope - CEA"/>
            <person name="William W."/>
        </authorList>
    </citation>
    <scope>NUCLEOTIDE SEQUENCE</scope>
</reference>
<dbReference type="CDD" id="cd07302">
    <property type="entry name" value="CHD"/>
    <property type="match status" value="2"/>
</dbReference>
<feature type="transmembrane region" description="Helical" evidence="10">
    <location>
        <begin position="316"/>
        <end position="337"/>
    </location>
</feature>
<dbReference type="PANTHER" id="PTHR45627:SF12">
    <property type="entry name" value="ADENYLATE CYCLASE TYPE 2"/>
    <property type="match status" value="1"/>
</dbReference>
<feature type="transmembrane region" description="Helical" evidence="10">
    <location>
        <begin position="1301"/>
        <end position="1325"/>
    </location>
</feature>
<feature type="transmembrane region" description="Helical" evidence="10">
    <location>
        <begin position="1268"/>
        <end position="1289"/>
    </location>
</feature>
<proteinExistence type="inferred from homology"/>
<evidence type="ECO:0000256" key="4">
    <source>
        <dbReference type="ARBA" id="ARBA00022741"/>
    </source>
</evidence>
<gene>
    <name evidence="12" type="ORF">PPENT_87.1.T0290084</name>
</gene>
<feature type="transmembrane region" description="Helical" evidence="10">
    <location>
        <begin position="1537"/>
        <end position="1554"/>
    </location>
</feature>
<dbReference type="OrthoDB" id="1890790at2759"/>
<dbReference type="PROSITE" id="PS00452">
    <property type="entry name" value="GUANYLATE_CYCLASE_1"/>
    <property type="match status" value="1"/>
</dbReference>
<feature type="transmembrane region" description="Helical" evidence="10">
    <location>
        <begin position="1124"/>
        <end position="1141"/>
    </location>
</feature>
<dbReference type="Pfam" id="PF00211">
    <property type="entry name" value="Guanylate_cyc"/>
    <property type="match status" value="2"/>
</dbReference>
<dbReference type="GO" id="GO:0006171">
    <property type="term" value="P:cAMP biosynthetic process"/>
    <property type="evidence" value="ECO:0007669"/>
    <property type="project" value="UniProtKB-KW"/>
</dbReference>
<dbReference type="InterPro" id="IPR001054">
    <property type="entry name" value="A/G_cyclase"/>
</dbReference>
<comment type="cofactor">
    <cofactor evidence="1">
        <name>Mg(2+)</name>
        <dbReference type="ChEBI" id="CHEBI:18420"/>
    </cofactor>
</comment>
<keyword evidence="6" id="KW-0115">cAMP biosynthesis</keyword>
<keyword evidence="5 10" id="KW-1133">Transmembrane helix</keyword>
<comment type="caution">
    <text evidence="12">The sequence shown here is derived from an EMBL/GenBank/DDBJ whole genome shotgun (WGS) entry which is preliminary data.</text>
</comment>
<keyword evidence="13" id="KW-1185">Reference proteome</keyword>
<feature type="transmembrane region" description="Helical" evidence="10">
    <location>
        <begin position="1566"/>
        <end position="1589"/>
    </location>
</feature>
<evidence type="ECO:0000313" key="12">
    <source>
        <dbReference type="EMBL" id="CAD8156618.1"/>
    </source>
</evidence>
<keyword evidence="3 10" id="KW-0812">Transmembrane</keyword>
<dbReference type="GO" id="GO:0000166">
    <property type="term" value="F:nucleotide binding"/>
    <property type="evidence" value="ECO:0007669"/>
    <property type="project" value="UniProtKB-KW"/>
</dbReference>
<dbReference type="GO" id="GO:0035556">
    <property type="term" value="P:intracellular signal transduction"/>
    <property type="evidence" value="ECO:0007669"/>
    <property type="project" value="InterPro"/>
</dbReference>
<keyword evidence="7 10" id="KW-0472">Membrane</keyword>
<accession>A0A8S1TWP8</accession>
<evidence type="ECO:0000256" key="8">
    <source>
        <dbReference type="ARBA" id="ARBA00023239"/>
    </source>
</evidence>
<dbReference type="InterPro" id="IPR018297">
    <property type="entry name" value="A/G_cyclase_CS"/>
</dbReference>